<protein>
    <submittedName>
        <fullName evidence="1">Transcriptional regulator</fullName>
    </submittedName>
</protein>
<dbReference type="AlphaFoldDB" id="A0A2S3R4X2"/>
<sequence>MTPNSWTPIIGGLFMSKYSRAFKCTVAK</sequence>
<accession>A0A2S3R4X2</accession>
<feature type="non-terminal residue" evidence="1">
    <location>
        <position position="28"/>
    </location>
</feature>
<evidence type="ECO:0000313" key="1">
    <source>
        <dbReference type="EMBL" id="POB48747.1"/>
    </source>
</evidence>
<dbReference type="EMBL" id="PDGH01000065">
    <property type="protein sequence ID" value="POB48747.1"/>
    <property type="molecule type" value="Genomic_DNA"/>
</dbReference>
<comment type="caution">
    <text evidence="1">The sequence shown here is derived from an EMBL/GenBank/DDBJ whole genome shotgun (WGS) entry which is preliminary data.</text>
</comment>
<evidence type="ECO:0000313" key="2">
    <source>
        <dbReference type="Proteomes" id="UP000237466"/>
    </source>
</evidence>
<organism evidence="1 2">
    <name type="scientific">Vibrio vulnificus</name>
    <dbReference type="NCBI Taxonomy" id="672"/>
    <lineage>
        <taxon>Bacteria</taxon>
        <taxon>Pseudomonadati</taxon>
        <taxon>Pseudomonadota</taxon>
        <taxon>Gammaproteobacteria</taxon>
        <taxon>Vibrionales</taxon>
        <taxon>Vibrionaceae</taxon>
        <taxon>Vibrio</taxon>
    </lineage>
</organism>
<dbReference type="Proteomes" id="UP000237466">
    <property type="component" value="Unassembled WGS sequence"/>
</dbReference>
<proteinExistence type="predicted"/>
<name>A0A2S3R4X2_VIBVL</name>
<reference evidence="1 2" key="1">
    <citation type="journal article" date="2018" name="Front. Microbiol.">
        <title>Phylogeny of Vibrio vulnificus from the Analysis of the Core-Genome: Implications for Intra-Species Taxonomy.</title>
        <authorList>
            <person name="Roig F.J."/>
            <person name="Gonzalez-Candelas F."/>
            <person name="Sanjuan E."/>
            <person name="Fouz B."/>
            <person name="Feil E.J."/>
            <person name="Llorens C."/>
            <person name="Baker-Austin C."/>
            <person name="Oliver J.D."/>
            <person name="Danin-Poleg Y."/>
            <person name="Gibas C.J."/>
            <person name="Kashi Y."/>
            <person name="Gulig P.A."/>
            <person name="Morrison S.S."/>
            <person name="Amaro C."/>
        </authorList>
    </citation>
    <scope>NUCLEOTIDE SEQUENCE [LARGE SCALE GENOMIC DNA]</scope>
    <source>
        <strain evidence="1 2">CECT4608</strain>
    </source>
</reference>
<gene>
    <name evidence="1" type="ORF">CRN52_07890</name>
</gene>